<protein>
    <submittedName>
        <fullName evidence="2">Uncharacterized protein</fullName>
    </submittedName>
</protein>
<dbReference type="AlphaFoldDB" id="T1KS70"/>
<name>T1KS70_TETUR</name>
<reference evidence="3" key="1">
    <citation type="submission" date="2011-08" db="EMBL/GenBank/DDBJ databases">
        <authorList>
            <person name="Rombauts S."/>
        </authorList>
    </citation>
    <scope>NUCLEOTIDE SEQUENCE</scope>
    <source>
        <strain evidence="3">London</strain>
    </source>
</reference>
<organism evidence="2 3">
    <name type="scientific">Tetranychus urticae</name>
    <name type="common">Two-spotted spider mite</name>
    <dbReference type="NCBI Taxonomy" id="32264"/>
    <lineage>
        <taxon>Eukaryota</taxon>
        <taxon>Metazoa</taxon>
        <taxon>Ecdysozoa</taxon>
        <taxon>Arthropoda</taxon>
        <taxon>Chelicerata</taxon>
        <taxon>Arachnida</taxon>
        <taxon>Acari</taxon>
        <taxon>Acariformes</taxon>
        <taxon>Trombidiformes</taxon>
        <taxon>Prostigmata</taxon>
        <taxon>Eleutherengona</taxon>
        <taxon>Raphignathae</taxon>
        <taxon>Tetranychoidea</taxon>
        <taxon>Tetranychidae</taxon>
        <taxon>Tetranychus</taxon>
    </lineage>
</organism>
<accession>T1KS70</accession>
<dbReference type="HOGENOM" id="CLU_1596613_0_0_1"/>
<feature type="region of interest" description="Disordered" evidence="1">
    <location>
        <begin position="125"/>
        <end position="167"/>
    </location>
</feature>
<dbReference type="EnsemblMetazoa" id="tetur19g02080.1">
    <property type="protein sequence ID" value="tetur19g02080.1"/>
    <property type="gene ID" value="tetur19g02080"/>
</dbReference>
<evidence type="ECO:0000313" key="3">
    <source>
        <dbReference type="Proteomes" id="UP000015104"/>
    </source>
</evidence>
<feature type="compositionally biased region" description="Acidic residues" evidence="1">
    <location>
        <begin position="129"/>
        <end position="140"/>
    </location>
</feature>
<dbReference type="Proteomes" id="UP000015104">
    <property type="component" value="Unassembled WGS sequence"/>
</dbReference>
<evidence type="ECO:0000313" key="2">
    <source>
        <dbReference type="EnsemblMetazoa" id="tetur19g02080.1"/>
    </source>
</evidence>
<reference evidence="2" key="2">
    <citation type="submission" date="2015-06" db="UniProtKB">
        <authorList>
            <consortium name="EnsemblMetazoa"/>
        </authorList>
    </citation>
    <scope>IDENTIFICATION</scope>
</reference>
<keyword evidence="3" id="KW-1185">Reference proteome</keyword>
<proteinExistence type="predicted"/>
<sequence>MLNDHRFITCSFSFEIAGLQHTFTEDEDSTLVKYRVGDVEDNKIGVLSLIERGKARYAGFSSKLEDSIVENVALLPCHNIDNNYRKHFPHLYIHRLLLAANNLLHQFPAGIPEENQGLSKFPQPIAIENGEEDGGIEAEAEGVKEEAEGGVLETEGEEVETGRCRDE</sequence>
<evidence type="ECO:0000256" key="1">
    <source>
        <dbReference type="SAM" id="MobiDB-lite"/>
    </source>
</evidence>
<dbReference type="EMBL" id="CAEY01000422">
    <property type="status" value="NOT_ANNOTATED_CDS"/>
    <property type="molecule type" value="Genomic_DNA"/>
</dbReference>